<dbReference type="RefSeq" id="WP_089357772.1">
    <property type="nucleotide sequence ID" value="NZ_FZPD01000005.1"/>
</dbReference>
<protein>
    <submittedName>
        <fullName evidence="1">MORN repeat variant</fullName>
    </submittedName>
</protein>
<name>A0A239LAD0_EKHLU</name>
<dbReference type="SUPFAM" id="SSF82185">
    <property type="entry name" value="Histone H3 K4-specific methyltransferase SET7/9 N-terminal domain"/>
    <property type="match status" value="1"/>
</dbReference>
<sequence length="244" mass="27880">MNKNQIVLSLVIISLIGMSSAYLDLFEVITRDPVADKKPKVKHGEVRQYTKDSRLKTVVNYDQGIKHGTSYLYHDDGETVLLAMPYENGKREGVSKKYYENGQLYASTSYQNDKLHGIRTIYYSTGQIKAEINYGYGNPGTGTKEYLIDGDLKDEIKITFENEGSIIWLETSEPCEDKTFYIGKLIEDTYFDPVDLNIRLLTKENGRYFVDTNIYTPSYLKYQDIICACESSQGNPLVLKTTLF</sequence>
<dbReference type="Gene3D" id="2.20.110.10">
    <property type="entry name" value="Histone H3 K4-specific methyltransferase SET7/9 N-terminal domain"/>
    <property type="match status" value="2"/>
</dbReference>
<dbReference type="Proteomes" id="UP000198393">
    <property type="component" value="Unassembled WGS sequence"/>
</dbReference>
<dbReference type="AlphaFoldDB" id="A0A239LAD0"/>
<keyword evidence="2" id="KW-1185">Reference proteome</keyword>
<reference evidence="1 2" key="1">
    <citation type="submission" date="2017-06" db="EMBL/GenBank/DDBJ databases">
        <authorList>
            <person name="Kim H.J."/>
            <person name="Triplett B.A."/>
        </authorList>
    </citation>
    <scope>NUCLEOTIDE SEQUENCE [LARGE SCALE GENOMIC DNA]</scope>
    <source>
        <strain evidence="1 2">DSM 19307</strain>
    </source>
</reference>
<dbReference type="Pfam" id="PF07661">
    <property type="entry name" value="MORN_2"/>
    <property type="match status" value="2"/>
</dbReference>
<dbReference type="OrthoDB" id="9785122at2"/>
<dbReference type="InterPro" id="IPR011652">
    <property type="entry name" value="MORN_2"/>
</dbReference>
<evidence type="ECO:0000313" key="1">
    <source>
        <dbReference type="EMBL" id="SNT27235.1"/>
    </source>
</evidence>
<evidence type="ECO:0000313" key="2">
    <source>
        <dbReference type="Proteomes" id="UP000198393"/>
    </source>
</evidence>
<organism evidence="1 2">
    <name type="scientific">Ekhidna lutea</name>
    <dbReference type="NCBI Taxonomy" id="447679"/>
    <lineage>
        <taxon>Bacteria</taxon>
        <taxon>Pseudomonadati</taxon>
        <taxon>Bacteroidota</taxon>
        <taxon>Cytophagia</taxon>
        <taxon>Cytophagales</taxon>
        <taxon>Reichenbachiellaceae</taxon>
        <taxon>Ekhidna</taxon>
    </lineage>
</organism>
<proteinExistence type="predicted"/>
<dbReference type="EMBL" id="FZPD01000005">
    <property type="protein sequence ID" value="SNT27235.1"/>
    <property type="molecule type" value="Genomic_DNA"/>
</dbReference>
<gene>
    <name evidence="1" type="ORF">SAMN05421640_3088</name>
</gene>
<accession>A0A239LAD0</accession>